<gene>
    <name evidence="2" type="ORF">BFW38_03380</name>
</gene>
<accession>A0A1E2V6V0</accession>
<reference evidence="2 3" key="1">
    <citation type="submission" date="2016-08" db="EMBL/GenBank/DDBJ databases">
        <authorList>
            <person name="Seilhamer J.J."/>
        </authorList>
    </citation>
    <scope>NUCLEOTIDE SEQUENCE [LARGE SCALE GENOMIC DNA]</scope>
    <source>
        <strain evidence="2 3">PH27A</strain>
    </source>
</reference>
<protein>
    <submittedName>
        <fullName evidence="2">Uncharacterized protein</fullName>
    </submittedName>
</protein>
<proteinExistence type="predicted"/>
<sequence length="1876" mass="200018">MASQHKTSLIIEGDASGGMVIKAAPALKQAQHTLNQTAQEAQAQLDQWVKHLKADAVEYSTRRLSETLNQTDRALDVLSQRLSLSGKEVDVFKRTLTQGASDAASVLKQLGKNYRQDDKQPWRQSMEAIVSRTGDQLVEREAKVLSTRLGQWGQSLDQVLSKLELPSEVKSIGQTSSQQLIAVMQQAVQQAAAGETPHMQAAIEAIGRQSLESLKTLGQQAISQQVDQSRQALSQTIQQQLGQLTLPGQTGEVLENRSNQLIKVLNQGAQDALQGRSVHLGDALNDIKDGLLGDLKSEAKSVSSQVVDATLDRVHDDISKKISELSLPGQTGEVLENRSNQLIKVLNQGAQDALQGRSVHLGDALNDIKDGLLGDLKSEAKSVSSQVVDATLDRVHDDISKKISELSLPGQTGEVLENRSNQLIKVLNQGAQDAVQGRSVHLGDQVKAIKEGLLDDLADEGRQIAGNVAGQALEHTHQWLDNQVVDLALPEETTQLLTSAVDRLAEMAHQTADDMIAGKSVDVLPMLRSWGEETLQGAKQKAVNGASQLIQDALSDNTAVLSQWLGQMGLPQASSASLERVMTQASGEISTAVQTLAQNYLAGEHTHFGRDLKSIATGSLDEVLKGQIELLTASLGDLSGVAEQLAHSLGVNPEKMQGVEHVLQQGTQALDQTLKHWSSALVSGQTIHFGDDLKGMVKTTGQQLVSEGIKMLTDSLLKKAPQVEPMTLAAKVDAGSQQNIKGLGQELKGLNAQAQASAQSTTQLTQQAGQLAQSLANVVPASKQASSAFDQFVNASTDRLGLFASDVFTQWFEEGSLGFDDLMDHVESSFKNTMTSLASELTSSTLMNVMGGGGAQTGGFDLGSLIGMISGNSSGGSSGGLNIVDMISGAEKAWDWASEALGFGGASTVATSYTNSAIGQGINSYLASGGTEVTGSILASATGSQAAAANALLINSGAPPLSLASNEVLQQYGITRAGVPITQSGAAGAGGSIASGLGTAAAGYAGQWVGGQLGQGITGKHANSNIGASVGTAAGAYFGSIIPGLGTYLGSALGGAIGSFADVAFGSGREAVVRFRQLADTPENVYKNDPNNGMVWYKEGVGPTLGYDTDPENGNLWYSSGSWDNGNLGRGRTSAFGTYGYLSKDVFEPEDLAKFLDGLKMLDDSVAQFLNESEIANIKDDLAGYYYRGDDLPDIIDDRLTIMFENVDSEFDEGLKRLALSGGKLLNDRQKEIFDSVSKEQLALLASGNADDLERDLFNPFGSGYVGLGGGGYDLDEGLFAAAFIDALQIESLGEQMGDAVAEDMFSRFSESLEKSKNTEQIDAAANAISSVANTILSLEESVKTLNFTFDDTSENAYEAAEAINKAMGGLGNLQAAQTAYYQNYFSEEERRADTFESLKTSLTDYFDAIDVAMPKSKAAFRALVESLDATTDSGSEAYVALMQIQGQAAQYYQLLAEQQAQAAQNALASFELPDDMRSYLQDLSDWATQELAQISQTYAERIRLLEQEQRIGRELRQYVEELKISELSPSGPSEKLAEASAQFAALLVKAENGDMDAAGRLRGSAQTYLENADSYYGRTGAYTHVFDEVISALDSLGIGFMQSDTTAEKLNAEMLREQQRIRDHVRSELDWAQRQFTQLTSINLLLEQLPESLSSSLAEIIAAQNTNGSSQSGGSHGGSSGGNHQPPTQPDRPALTDAGWADQQVRAIAAGMVSEPELQRVISNFQVALTDGASREAVYKNMLTALIDSANYDSEWQKVYDYYMAKGVDKVPGMINGSHRNGLASVPFDGYRAELHQAEMVLPAPLANHVRNSVGQSSVNIQPMVALLESLQSEVSRLTQLVGASADQAGRQREQQIKATQQAARHARPTPVTVG</sequence>
<evidence type="ECO:0000313" key="2">
    <source>
        <dbReference type="EMBL" id="ODC02729.1"/>
    </source>
</evidence>
<dbReference type="RefSeq" id="WP_068997124.1">
    <property type="nucleotide sequence ID" value="NZ_MDTQ01000001.1"/>
</dbReference>
<keyword evidence="3" id="KW-1185">Reference proteome</keyword>
<dbReference type="EMBL" id="MDTQ01000001">
    <property type="protein sequence ID" value="ODC02729.1"/>
    <property type="molecule type" value="Genomic_DNA"/>
</dbReference>
<comment type="caution">
    <text evidence="2">The sequence shown here is derived from an EMBL/GenBank/DDBJ whole genome shotgun (WGS) entry which is preliminary data.</text>
</comment>
<dbReference type="STRING" id="197479.BFW38_03380"/>
<feature type="region of interest" description="Disordered" evidence="1">
    <location>
        <begin position="1667"/>
        <end position="1697"/>
    </location>
</feature>
<organism evidence="2 3">
    <name type="scientific">Terasakiispira papahanaumokuakeensis</name>
    <dbReference type="NCBI Taxonomy" id="197479"/>
    <lineage>
        <taxon>Bacteria</taxon>
        <taxon>Pseudomonadati</taxon>
        <taxon>Pseudomonadota</taxon>
        <taxon>Gammaproteobacteria</taxon>
        <taxon>Oceanospirillales</taxon>
        <taxon>Terasakiispira</taxon>
    </lineage>
</organism>
<dbReference type="Proteomes" id="UP000094291">
    <property type="component" value="Unassembled WGS sequence"/>
</dbReference>
<dbReference type="OrthoDB" id="6144932at2"/>
<evidence type="ECO:0000256" key="1">
    <source>
        <dbReference type="SAM" id="MobiDB-lite"/>
    </source>
</evidence>
<evidence type="ECO:0000313" key="3">
    <source>
        <dbReference type="Proteomes" id="UP000094291"/>
    </source>
</evidence>
<name>A0A1E2V6V0_9GAMM</name>